<dbReference type="AlphaFoldDB" id="A0A518G349"/>
<gene>
    <name evidence="1" type="ORF">Q31a_13210</name>
</gene>
<dbReference type="KEGG" id="ahel:Q31a_13210"/>
<name>A0A518G349_9BACT</name>
<evidence type="ECO:0000313" key="1">
    <source>
        <dbReference type="EMBL" id="QDV23028.1"/>
    </source>
</evidence>
<protein>
    <submittedName>
        <fullName evidence="1">Uncharacterized protein</fullName>
    </submittedName>
</protein>
<keyword evidence="2" id="KW-1185">Reference proteome</keyword>
<dbReference type="RefSeq" id="WP_145075480.1">
    <property type="nucleotide sequence ID" value="NZ_CP036298.1"/>
</dbReference>
<evidence type="ECO:0000313" key="2">
    <source>
        <dbReference type="Proteomes" id="UP000318017"/>
    </source>
</evidence>
<dbReference type="EMBL" id="CP036298">
    <property type="protein sequence ID" value="QDV23028.1"/>
    <property type="molecule type" value="Genomic_DNA"/>
</dbReference>
<accession>A0A518G349</accession>
<sequence length="151" mass="17461">MLSRRHVLRSLCTVPFAPIVTFQPSEAAAPAERNPDDFEMPTVSAQELADLESRACKEAHPETWQDVTYADCGPVDELVTAAYLVTKDRQAINNWCLRMERVHVINKVRWWQLGKADDPFNRGYGHVTLFYVLTEEFKPFEEFFRSPFCYA</sequence>
<reference evidence="1 2" key="1">
    <citation type="submission" date="2019-02" db="EMBL/GenBank/DDBJ databases">
        <title>Deep-cultivation of Planctomycetes and their phenomic and genomic characterization uncovers novel biology.</title>
        <authorList>
            <person name="Wiegand S."/>
            <person name="Jogler M."/>
            <person name="Boedeker C."/>
            <person name="Pinto D."/>
            <person name="Vollmers J."/>
            <person name="Rivas-Marin E."/>
            <person name="Kohn T."/>
            <person name="Peeters S.H."/>
            <person name="Heuer A."/>
            <person name="Rast P."/>
            <person name="Oberbeckmann S."/>
            <person name="Bunk B."/>
            <person name="Jeske O."/>
            <person name="Meyerdierks A."/>
            <person name="Storesund J.E."/>
            <person name="Kallscheuer N."/>
            <person name="Luecker S."/>
            <person name="Lage O.M."/>
            <person name="Pohl T."/>
            <person name="Merkel B.J."/>
            <person name="Hornburger P."/>
            <person name="Mueller R.-W."/>
            <person name="Bruemmer F."/>
            <person name="Labrenz M."/>
            <person name="Spormann A.M."/>
            <person name="Op den Camp H."/>
            <person name="Overmann J."/>
            <person name="Amann R."/>
            <person name="Jetten M.S.M."/>
            <person name="Mascher T."/>
            <person name="Medema M.H."/>
            <person name="Devos D.P."/>
            <person name="Kaster A.-K."/>
            <person name="Ovreas L."/>
            <person name="Rohde M."/>
            <person name="Galperin M.Y."/>
            <person name="Jogler C."/>
        </authorList>
    </citation>
    <scope>NUCLEOTIDE SEQUENCE [LARGE SCALE GENOMIC DNA]</scope>
    <source>
        <strain evidence="1 2">Q31a</strain>
    </source>
</reference>
<dbReference type="Proteomes" id="UP000318017">
    <property type="component" value="Chromosome"/>
</dbReference>
<proteinExistence type="predicted"/>
<organism evidence="1 2">
    <name type="scientific">Aureliella helgolandensis</name>
    <dbReference type="NCBI Taxonomy" id="2527968"/>
    <lineage>
        <taxon>Bacteria</taxon>
        <taxon>Pseudomonadati</taxon>
        <taxon>Planctomycetota</taxon>
        <taxon>Planctomycetia</taxon>
        <taxon>Pirellulales</taxon>
        <taxon>Pirellulaceae</taxon>
        <taxon>Aureliella</taxon>
    </lineage>
</organism>